<dbReference type="GO" id="GO:0006355">
    <property type="term" value="P:regulation of DNA-templated transcription"/>
    <property type="evidence" value="ECO:0007669"/>
    <property type="project" value="InterPro"/>
</dbReference>
<protein>
    <recommendedName>
        <fullName evidence="4">HTH luxR-type domain-containing protein</fullName>
    </recommendedName>
</protein>
<dbReference type="Gene3D" id="1.10.10.10">
    <property type="entry name" value="Winged helix-like DNA-binding domain superfamily/Winged helix DNA-binding domain"/>
    <property type="match status" value="1"/>
</dbReference>
<dbReference type="AlphaFoldDB" id="A0A2A4EZZ0"/>
<evidence type="ECO:0000259" key="4">
    <source>
        <dbReference type="SMART" id="SM00421"/>
    </source>
</evidence>
<dbReference type="InterPro" id="IPR000792">
    <property type="entry name" value="Tscrpt_reg_LuxR_C"/>
</dbReference>
<dbReference type="InterPro" id="IPR016032">
    <property type="entry name" value="Sig_transdc_resp-reg_C-effctor"/>
</dbReference>
<feature type="domain" description="HTH luxR-type" evidence="4">
    <location>
        <begin position="274"/>
        <end position="331"/>
    </location>
</feature>
<reference evidence="5 6" key="1">
    <citation type="submission" date="2017-01" db="EMBL/GenBank/DDBJ databases">
        <title>Whole-Genome Shotgun Sequencing of Two beta-Proteobacterial Species in Search of the Bulgecin Biosynthetic Cluster.</title>
        <authorList>
            <person name="Horsman M.E."/>
            <person name="Marous D.R."/>
            <person name="Li R."/>
            <person name="Oliver R.A."/>
            <person name="Byun B."/>
            <person name="Emrich S.J."/>
            <person name="Boggess B."/>
            <person name="Townsend C.A."/>
            <person name="Mobashery S."/>
        </authorList>
    </citation>
    <scope>NUCLEOTIDE SEQUENCE [LARGE SCALE GENOMIC DNA]</scope>
    <source>
        <strain evidence="5 6">ATCC 31363</strain>
    </source>
</reference>
<organism evidence="5 6">
    <name type="scientific">Paraburkholderia acidicola</name>
    <dbReference type="NCBI Taxonomy" id="1912599"/>
    <lineage>
        <taxon>Bacteria</taxon>
        <taxon>Pseudomonadati</taxon>
        <taxon>Pseudomonadota</taxon>
        <taxon>Betaproteobacteria</taxon>
        <taxon>Burkholderiales</taxon>
        <taxon>Burkholderiaceae</taxon>
        <taxon>Paraburkholderia</taxon>
    </lineage>
</organism>
<evidence type="ECO:0000313" key="6">
    <source>
        <dbReference type="Proteomes" id="UP000218022"/>
    </source>
</evidence>
<dbReference type="Proteomes" id="UP000218022">
    <property type="component" value="Unassembled WGS sequence"/>
</dbReference>
<sequence length="339" mass="38077">MARDFRRSLLEAVAPSLASQKTIVRDGTIELSLLDCGASGFLLQRRHVRFDGSLAIQKIDATDGLRLDEFIEGDPHYDALTSAYRLLVSRLNEVKQNPTAANPLTGNVTDCQNELEVLRLMRQVCEGVGGTSCVYHWVRAPDDARRDGPVYDTHVVLASCPPAWIQAYERRMAADPVMEYARDNNAPLRGFRQLNMSDGAWLAGEAQLYGLRSNVFFPARRRDGELFGLLHVSSGDPAPEGEERLWQNQRVLRGLAEEMLDWPAIQYRRAAAQQYQLSETERAVLRWLHRGGDAAHAAADLHLTPKQVYRIYKAVKIKMGRDDIRACTRMAAEAGLFDL</sequence>
<evidence type="ECO:0000256" key="1">
    <source>
        <dbReference type="ARBA" id="ARBA00023015"/>
    </source>
</evidence>
<dbReference type="SUPFAM" id="SSF46894">
    <property type="entry name" value="C-terminal effector domain of the bipartite response regulators"/>
    <property type="match status" value="1"/>
</dbReference>
<proteinExistence type="predicted"/>
<comment type="caution">
    <text evidence="5">The sequence shown here is derived from an EMBL/GenBank/DDBJ whole genome shotgun (WGS) entry which is preliminary data.</text>
</comment>
<dbReference type="OrthoDB" id="9774661at2"/>
<gene>
    <name evidence="5" type="ORF">BWP39_15740</name>
</gene>
<dbReference type="SUPFAM" id="SSF75516">
    <property type="entry name" value="Pheromone-binding domain of LuxR-like quorum-sensing transcription factors"/>
    <property type="match status" value="1"/>
</dbReference>
<dbReference type="Gene3D" id="3.30.450.80">
    <property type="entry name" value="Transcription factor LuxR-like, autoinducer-binding domain"/>
    <property type="match status" value="1"/>
</dbReference>
<dbReference type="InterPro" id="IPR005143">
    <property type="entry name" value="TF_LuxR_autoind-bd_dom"/>
</dbReference>
<keyword evidence="1" id="KW-0805">Transcription regulation</keyword>
<dbReference type="SMART" id="SM00421">
    <property type="entry name" value="HTH_LUXR"/>
    <property type="match status" value="1"/>
</dbReference>
<dbReference type="InterPro" id="IPR036693">
    <property type="entry name" value="TF_LuxR_autoind-bd_dom_sf"/>
</dbReference>
<dbReference type="EMBL" id="MTZV01000004">
    <property type="protein sequence ID" value="PCE25980.1"/>
    <property type="molecule type" value="Genomic_DNA"/>
</dbReference>
<evidence type="ECO:0000256" key="2">
    <source>
        <dbReference type="ARBA" id="ARBA00023125"/>
    </source>
</evidence>
<evidence type="ECO:0000256" key="3">
    <source>
        <dbReference type="ARBA" id="ARBA00023163"/>
    </source>
</evidence>
<dbReference type="InterPro" id="IPR036388">
    <property type="entry name" value="WH-like_DNA-bd_sf"/>
</dbReference>
<keyword evidence="3" id="KW-0804">Transcription</keyword>
<dbReference type="Pfam" id="PF03472">
    <property type="entry name" value="Autoind_bind"/>
    <property type="match status" value="1"/>
</dbReference>
<accession>A0A2A4EZZ0</accession>
<evidence type="ECO:0000313" key="5">
    <source>
        <dbReference type="EMBL" id="PCE25980.1"/>
    </source>
</evidence>
<name>A0A2A4EZZ0_9BURK</name>
<dbReference type="GO" id="GO:0003677">
    <property type="term" value="F:DNA binding"/>
    <property type="evidence" value="ECO:0007669"/>
    <property type="project" value="UniProtKB-KW"/>
</dbReference>
<keyword evidence="2" id="KW-0238">DNA-binding</keyword>